<keyword evidence="4" id="KW-0597">Phosphoprotein</keyword>
<dbReference type="CDD" id="cd00082">
    <property type="entry name" value="HisKA"/>
    <property type="match status" value="1"/>
</dbReference>
<organism evidence="17 18">
    <name type="scientific">Pedobacter metabolipauper</name>
    <dbReference type="NCBI Taxonomy" id="425513"/>
    <lineage>
        <taxon>Bacteria</taxon>
        <taxon>Pseudomonadati</taxon>
        <taxon>Bacteroidota</taxon>
        <taxon>Sphingobacteriia</taxon>
        <taxon>Sphingobacteriales</taxon>
        <taxon>Sphingobacteriaceae</taxon>
        <taxon>Pedobacter</taxon>
    </lineage>
</organism>
<evidence type="ECO:0000256" key="5">
    <source>
        <dbReference type="ARBA" id="ARBA00022679"/>
    </source>
</evidence>
<evidence type="ECO:0000256" key="2">
    <source>
        <dbReference type="ARBA" id="ARBA00004141"/>
    </source>
</evidence>
<dbReference type="InterPro" id="IPR001610">
    <property type="entry name" value="PAC"/>
</dbReference>
<feature type="coiled-coil region" evidence="13">
    <location>
        <begin position="11"/>
        <end position="38"/>
    </location>
</feature>
<dbReference type="PROSITE" id="PS50113">
    <property type="entry name" value="PAC"/>
    <property type="match status" value="2"/>
</dbReference>
<accession>A0A4R6SU65</accession>
<dbReference type="InterPro" id="IPR004358">
    <property type="entry name" value="Sig_transdc_His_kin-like_C"/>
</dbReference>
<evidence type="ECO:0000256" key="12">
    <source>
        <dbReference type="ARBA" id="ARBA00023136"/>
    </source>
</evidence>
<evidence type="ECO:0000256" key="6">
    <source>
        <dbReference type="ARBA" id="ARBA00022692"/>
    </source>
</evidence>
<dbReference type="FunFam" id="3.30.565.10:FF:000006">
    <property type="entry name" value="Sensor histidine kinase WalK"/>
    <property type="match status" value="1"/>
</dbReference>
<reference evidence="17 18" key="1">
    <citation type="submission" date="2019-03" db="EMBL/GenBank/DDBJ databases">
        <title>Genomic Encyclopedia of Archaeal and Bacterial Type Strains, Phase II (KMG-II): from individual species to whole genera.</title>
        <authorList>
            <person name="Goeker M."/>
        </authorList>
    </citation>
    <scope>NUCLEOTIDE SEQUENCE [LARGE SCALE GENOMIC DNA]</scope>
    <source>
        <strain evidence="17 18">DSM 19035</strain>
    </source>
</reference>
<dbReference type="EC" id="2.7.13.3" evidence="3"/>
<dbReference type="Proteomes" id="UP000295620">
    <property type="component" value="Unassembled WGS sequence"/>
</dbReference>
<evidence type="ECO:0000256" key="4">
    <source>
        <dbReference type="ARBA" id="ARBA00022553"/>
    </source>
</evidence>
<evidence type="ECO:0000256" key="10">
    <source>
        <dbReference type="ARBA" id="ARBA00022989"/>
    </source>
</evidence>
<keyword evidence="10" id="KW-1133">Transmembrane helix</keyword>
<dbReference type="SUPFAM" id="SSF47384">
    <property type="entry name" value="Homodimeric domain of signal transducing histidine kinase"/>
    <property type="match status" value="1"/>
</dbReference>
<dbReference type="GO" id="GO:0000155">
    <property type="term" value="F:phosphorelay sensor kinase activity"/>
    <property type="evidence" value="ECO:0007669"/>
    <property type="project" value="InterPro"/>
</dbReference>
<keyword evidence="9" id="KW-0067">ATP-binding</keyword>
<dbReference type="InterPro" id="IPR035965">
    <property type="entry name" value="PAS-like_dom_sf"/>
</dbReference>
<dbReference type="CDD" id="cd00075">
    <property type="entry name" value="HATPase"/>
    <property type="match status" value="1"/>
</dbReference>
<feature type="coiled-coil region" evidence="13">
    <location>
        <begin position="168"/>
        <end position="205"/>
    </location>
</feature>
<gene>
    <name evidence="17" type="ORF">ATK78_3074</name>
</gene>
<dbReference type="Pfam" id="PF13426">
    <property type="entry name" value="PAS_9"/>
    <property type="match status" value="1"/>
</dbReference>
<dbReference type="RefSeq" id="WP_133576915.1">
    <property type="nucleotide sequence ID" value="NZ_SNYC01000005.1"/>
</dbReference>
<dbReference type="InterPro" id="IPR003661">
    <property type="entry name" value="HisK_dim/P_dom"/>
</dbReference>
<evidence type="ECO:0000259" key="16">
    <source>
        <dbReference type="PROSITE" id="PS50113"/>
    </source>
</evidence>
<evidence type="ECO:0000313" key="18">
    <source>
        <dbReference type="Proteomes" id="UP000295620"/>
    </source>
</evidence>
<dbReference type="InterPro" id="IPR003594">
    <property type="entry name" value="HATPase_dom"/>
</dbReference>
<feature type="domain" description="Histidine kinase" evidence="14">
    <location>
        <begin position="363"/>
        <end position="578"/>
    </location>
</feature>
<dbReference type="GO" id="GO:0005524">
    <property type="term" value="F:ATP binding"/>
    <property type="evidence" value="ECO:0007669"/>
    <property type="project" value="UniProtKB-KW"/>
</dbReference>
<evidence type="ECO:0000256" key="1">
    <source>
        <dbReference type="ARBA" id="ARBA00000085"/>
    </source>
</evidence>
<evidence type="ECO:0000256" key="3">
    <source>
        <dbReference type="ARBA" id="ARBA00012438"/>
    </source>
</evidence>
<dbReference type="AlphaFoldDB" id="A0A4R6SU65"/>
<dbReference type="SMART" id="SM00091">
    <property type="entry name" value="PAS"/>
    <property type="match status" value="2"/>
</dbReference>
<keyword evidence="7" id="KW-0547">Nucleotide-binding</keyword>
<feature type="domain" description="PAC" evidence="16">
    <location>
        <begin position="307"/>
        <end position="359"/>
    </location>
</feature>
<keyword evidence="11" id="KW-0902">Two-component regulatory system</keyword>
<dbReference type="GO" id="GO:0000156">
    <property type="term" value="F:phosphorelay response regulator activity"/>
    <property type="evidence" value="ECO:0007669"/>
    <property type="project" value="TreeGrafter"/>
</dbReference>
<evidence type="ECO:0000313" key="17">
    <source>
        <dbReference type="EMBL" id="TDQ08558.1"/>
    </source>
</evidence>
<dbReference type="PANTHER" id="PTHR42878">
    <property type="entry name" value="TWO-COMPONENT HISTIDINE KINASE"/>
    <property type="match status" value="1"/>
</dbReference>
<dbReference type="InterPro" id="IPR005467">
    <property type="entry name" value="His_kinase_dom"/>
</dbReference>
<protein>
    <recommendedName>
        <fullName evidence="3">histidine kinase</fullName>
        <ecNumber evidence="3">2.7.13.3</ecNumber>
    </recommendedName>
</protein>
<keyword evidence="5" id="KW-0808">Transferase</keyword>
<keyword evidence="8" id="KW-0418">Kinase</keyword>
<dbReference type="Gene3D" id="1.10.287.130">
    <property type="match status" value="1"/>
</dbReference>
<evidence type="ECO:0000256" key="7">
    <source>
        <dbReference type="ARBA" id="ARBA00022741"/>
    </source>
</evidence>
<evidence type="ECO:0000256" key="13">
    <source>
        <dbReference type="SAM" id="Coils"/>
    </source>
</evidence>
<evidence type="ECO:0000259" key="14">
    <source>
        <dbReference type="PROSITE" id="PS50109"/>
    </source>
</evidence>
<dbReference type="Pfam" id="PF02518">
    <property type="entry name" value="HATPase_c"/>
    <property type="match status" value="1"/>
</dbReference>
<dbReference type="GO" id="GO:0007234">
    <property type="term" value="P:osmosensory signaling via phosphorelay pathway"/>
    <property type="evidence" value="ECO:0007669"/>
    <property type="project" value="TreeGrafter"/>
</dbReference>
<dbReference type="OrthoDB" id="9813151at2"/>
<feature type="domain" description="PAC" evidence="16">
    <location>
        <begin position="130"/>
        <end position="180"/>
    </location>
</feature>
<evidence type="ECO:0000256" key="8">
    <source>
        <dbReference type="ARBA" id="ARBA00022777"/>
    </source>
</evidence>
<dbReference type="InterPro" id="IPR013767">
    <property type="entry name" value="PAS_fold"/>
</dbReference>
<dbReference type="GO" id="GO:0030295">
    <property type="term" value="F:protein kinase activator activity"/>
    <property type="evidence" value="ECO:0007669"/>
    <property type="project" value="TreeGrafter"/>
</dbReference>
<dbReference type="SUPFAM" id="SSF55785">
    <property type="entry name" value="PYP-like sensor domain (PAS domain)"/>
    <property type="match status" value="2"/>
</dbReference>
<dbReference type="GO" id="GO:0006355">
    <property type="term" value="P:regulation of DNA-templated transcription"/>
    <property type="evidence" value="ECO:0007669"/>
    <property type="project" value="InterPro"/>
</dbReference>
<name>A0A4R6SU65_9SPHI</name>
<dbReference type="PANTHER" id="PTHR42878:SF7">
    <property type="entry name" value="SENSOR HISTIDINE KINASE GLRK"/>
    <property type="match status" value="1"/>
</dbReference>
<dbReference type="EMBL" id="SNYC01000005">
    <property type="protein sequence ID" value="TDQ08558.1"/>
    <property type="molecule type" value="Genomic_DNA"/>
</dbReference>
<keyword evidence="6" id="KW-0812">Transmembrane</keyword>
<comment type="catalytic activity">
    <reaction evidence="1">
        <text>ATP + protein L-histidine = ADP + protein N-phospho-L-histidine.</text>
        <dbReference type="EC" id="2.7.13.3"/>
    </reaction>
</comment>
<dbReference type="PROSITE" id="PS50109">
    <property type="entry name" value="HIS_KIN"/>
    <property type="match status" value="1"/>
</dbReference>
<dbReference type="SMART" id="SM00387">
    <property type="entry name" value="HATPase_c"/>
    <property type="match status" value="1"/>
</dbReference>
<dbReference type="CDD" id="cd00130">
    <property type="entry name" value="PAS"/>
    <property type="match status" value="2"/>
</dbReference>
<dbReference type="InterPro" id="IPR000014">
    <property type="entry name" value="PAS"/>
</dbReference>
<evidence type="ECO:0000259" key="15">
    <source>
        <dbReference type="PROSITE" id="PS50112"/>
    </source>
</evidence>
<dbReference type="GO" id="GO:0016020">
    <property type="term" value="C:membrane"/>
    <property type="evidence" value="ECO:0007669"/>
    <property type="project" value="UniProtKB-SubCell"/>
</dbReference>
<keyword evidence="13" id="KW-0175">Coiled coil</keyword>
<sequence length="578" mass="65003">MAAALNTEKSKEELLKLLEETEYRLEEANDTLDAIKSGEIDALILKGDDGHSIFTLKSADHSFRIFIEQMSEGAVTLNKEGLILYTNSSFASIIDLPLEKIIAHPFDRFILPMDLLKWNEIMFNAWNNQTKVELELFSTNGSIVPVLLSLKKLELSDGLSLSVIITDLSAQKDTERLLQKKNEQLEEAQRTANYLNATLENTVAERTKALTITIAEKVAVEQSLRSNQERLSQILETMAEGVIIKDLDYKLAYANPMAQKIMGIVESESNENEYIDSNWEFQWVNGEKLPLEHYPVWKAMRSGKPVYDYEISIQPPEGERFYISVNAAPIKDAEGNIIAGIGTFMDVTNRRKAIQQKDDFISVASHELRTPVTSLKASLQLMERLKDRSNAIVMIPKLISQANKSMNKMSVLIEDLLNATKMTEGQLHLKKSWFNMHDLIHDCCHDVLSDGTFKLTVSGELEAAVFADEHKVEQVIVNFISNAAKYAPNSKEIKVLIEKKETYTKVSVIDQGPGIPTEKLPYIFDRYYRVDSSGVQYSGLGLGLYICSQIIYKHGGQIGADSKIGQGSSFWFTIPNLS</sequence>
<dbReference type="Pfam" id="PF00989">
    <property type="entry name" value="PAS"/>
    <property type="match status" value="1"/>
</dbReference>
<evidence type="ECO:0000256" key="9">
    <source>
        <dbReference type="ARBA" id="ARBA00022840"/>
    </source>
</evidence>
<dbReference type="PROSITE" id="PS50112">
    <property type="entry name" value="PAS"/>
    <property type="match status" value="1"/>
</dbReference>
<dbReference type="SUPFAM" id="SSF55874">
    <property type="entry name" value="ATPase domain of HSP90 chaperone/DNA topoisomerase II/histidine kinase"/>
    <property type="match status" value="1"/>
</dbReference>
<dbReference type="NCBIfam" id="TIGR00229">
    <property type="entry name" value="sensory_box"/>
    <property type="match status" value="2"/>
</dbReference>
<dbReference type="SMART" id="SM00388">
    <property type="entry name" value="HisKA"/>
    <property type="match status" value="1"/>
</dbReference>
<dbReference type="InterPro" id="IPR050351">
    <property type="entry name" value="BphY/WalK/GraS-like"/>
</dbReference>
<dbReference type="Pfam" id="PF00512">
    <property type="entry name" value="HisKA"/>
    <property type="match status" value="1"/>
</dbReference>
<comment type="caution">
    <text evidence="17">The sequence shown here is derived from an EMBL/GenBank/DDBJ whole genome shotgun (WGS) entry which is preliminary data.</text>
</comment>
<feature type="domain" description="PAS" evidence="15">
    <location>
        <begin position="227"/>
        <end position="268"/>
    </location>
</feature>
<comment type="subcellular location">
    <subcellularLocation>
        <location evidence="2">Membrane</location>
        <topology evidence="2">Multi-pass membrane protein</topology>
    </subcellularLocation>
</comment>
<dbReference type="PRINTS" id="PR00344">
    <property type="entry name" value="BCTRLSENSOR"/>
</dbReference>
<keyword evidence="12" id="KW-0472">Membrane</keyword>
<dbReference type="InterPro" id="IPR000700">
    <property type="entry name" value="PAS-assoc_C"/>
</dbReference>
<dbReference type="InterPro" id="IPR036890">
    <property type="entry name" value="HATPase_C_sf"/>
</dbReference>
<proteinExistence type="predicted"/>
<keyword evidence="18" id="KW-1185">Reference proteome</keyword>
<dbReference type="Gene3D" id="3.30.565.10">
    <property type="entry name" value="Histidine kinase-like ATPase, C-terminal domain"/>
    <property type="match status" value="1"/>
</dbReference>
<dbReference type="Gene3D" id="3.30.450.20">
    <property type="entry name" value="PAS domain"/>
    <property type="match status" value="2"/>
</dbReference>
<evidence type="ECO:0000256" key="11">
    <source>
        <dbReference type="ARBA" id="ARBA00023012"/>
    </source>
</evidence>
<dbReference type="SMART" id="SM00086">
    <property type="entry name" value="PAC"/>
    <property type="match status" value="2"/>
</dbReference>
<dbReference type="InterPro" id="IPR036097">
    <property type="entry name" value="HisK_dim/P_sf"/>
</dbReference>